<keyword evidence="4" id="KW-1185">Reference proteome</keyword>
<evidence type="ECO:0000313" key="4">
    <source>
        <dbReference type="Proteomes" id="UP001259832"/>
    </source>
</evidence>
<name>A0AAD9GQV7_9STRA</name>
<keyword evidence="2" id="KW-0732">Signal</keyword>
<reference evidence="3" key="1">
    <citation type="submission" date="2023-08" db="EMBL/GenBank/DDBJ databases">
        <title>Reference Genome Resource for the Citrus Pathogen Phytophthora citrophthora.</title>
        <authorList>
            <person name="Moller H."/>
            <person name="Coetzee B."/>
            <person name="Rose L.J."/>
            <person name="Van Niekerk J.M."/>
        </authorList>
    </citation>
    <scope>NUCLEOTIDE SEQUENCE</scope>
    <source>
        <strain evidence="3">STE-U-9442</strain>
    </source>
</reference>
<sequence>MQLFKTLVIAAIATIVCFSAANAEENKPMNIREDKIPRAITPIDPDHRKLDASTRHTRGNL</sequence>
<dbReference type="Proteomes" id="UP001259832">
    <property type="component" value="Unassembled WGS sequence"/>
</dbReference>
<feature type="chain" id="PRO_5041982612" description="RxLR effector protein" evidence="2">
    <location>
        <begin position="24"/>
        <end position="61"/>
    </location>
</feature>
<dbReference type="AlphaFoldDB" id="A0AAD9GQV7"/>
<evidence type="ECO:0008006" key="5">
    <source>
        <dbReference type="Google" id="ProtNLM"/>
    </source>
</evidence>
<proteinExistence type="predicted"/>
<feature type="signal peptide" evidence="2">
    <location>
        <begin position="1"/>
        <end position="23"/>
    </location>
</feature>
<feature type="region of interest" description="Disordered" evidence="1">
    <location>
        <begin position="42"/>
        <end position="61"/>
    </location>
</feature>
<evidence type="ECO:0000313" key="3">
    <source>
        <dbReference type="EMBL" id="KAK1943394.1"/>
    </source>
</evidence>
<dbReference type="EMBL" id="JASMQC010000007">
    <property type="protein sequence ID" value="KAK1943394.1"/>
    <property type="molecule type" value="Genomic_DNA"/>
</dbReference>
<comment type="caution">
    <text evidence="3">The sequence shown here is derived from an EMBL/GenBank/DDBJ whole genome shotgun (WGS) entry which is preliminary data.</text>
</comment>
<feature type="compositionally biased region" description="Basic and acidic residues" evidence="1">
    <location>
        <begin position="44"/>
        <end position="54"/>
    </location>
</feature>
<organism evidence="3 4">
    <name type="scientific">Phytophthora citrophthora</name>
    <dbReference type="NCBI Taxonomy" id="4793"/>
    <lineage>
        <taxon>Eukaryota</taxon>
        <taxon>Sar</taxon>
        <taxon>Stramenopiles</taxon>
        <taxon>Oomycota</taxon>
        <taxon>Peronosporomycetes</taxon>
        <taxon>Peronosporales</taxon>
        <taxon>Peronosporaceae</taxon>
        <taxon>Phytophthora</taxon>
    </lineage>
</organism>
<accession>A0AAD9GQV7</accession>
<evidence type="ECO:0000256" key="1">
    <source>
        <dbReference type="SAM" id="MobiDB-lite"/>
    </source>
</evidence>
<gene>
    <name evidence="3" type="ORF">P3T76_004790</name>
</gene>
<protein>
    <recommendedName>
        <fullName evidence="5">RxLR effector protein</fullName>
    </recommendedName>
</protein>
<evidence type="ECO:0000256" key="2">
    <source>
        <dbReference type="SAM" id="SignalP"/>
    </source>
</evidence>